<name>A0ACB8FIV1_9SAUR</name>
<evidence type="ECO:0000313" key="1">
    <source>
        <dbReference type="EMBL" id="KAH8005011.1"/>
    </source>
</evidence>
<evidence type="ECO:0000313" key="2">
    <source>
        <dbReference type="Proteomes" id="UP000827872"/>
    </source>
</evidence>
<dbReference type="EMBL" id="CM037617">
    <property type="protein sequence ID" value="KAH8005011.1"/>
    <property type="molecule type" value="Genomic_DNA"/>
</dbReference>
<protein>
    <submittedName>
        <fullName evidence="1">Uncharacterized protein</fullName>
    </submittedName>
</protein>
<keyword evidence="2" id="KW-1185">Reference proteome</keyword>
<dbReference type="Proteomes" id="UP000827872">
    <property type="component" value="Linkage Group LG04"/>
</dbReference>
<reference evidence="1" key="1">
    <citation type="submission" date="2021-08" db="EMBL/GenBank/DDBJ databases">
        <title>The first chromosome-level gecko genome reveals the dynamic sex chromosomes of Neotropical dwarf geckos (Sphaerodactylidae: Sphaerodactylus).</title>
        <authorList>
            <person name="Pinto B.J."/>
            <person name="Keating S.E."/>
            <person name="Gamble T."/>
        </authorList>
    </citation>
    <scope>NUCLEOTIDE SEQUENCE</scope>
    <source>
        <strain evidence="1">TG3544</strain>
    </source>
</reference>
<sequence>MAKAAKGRKNSIPDSIEKMGNDNKIDQLLEMVTEIRNESTQRFNKLEDKLDTFEKTFEKIEKDIDTVKLELSRLKPLENKIQTIEEEIKNQVVVNAAIEGKLDSCKEEIERLTKQNALLELRKKERILRFRGIPSINKTDLNKIMINNLSKYLDIEEDILEDDIDKIIRLNYRTSDKDIREGDVLIFFDRKQTRDEILKRNSKKKMIG</sequence>
<gene>
    <name evidence="1" type="ORF">K3G42_022218</name>
</gene>
<comment type="caution">
    <text evidence="1">The sequence shown here is derived from an EMBL/GenBank/DDBJ whole genome shotgun (WGS) entry which is preliminary data.</text>
</comment>
<proteinExistence type="predicted"/>
<organism evidence="1 2">
    <name type="scientific">Sphaerodactylus townsendi</name>
    <dbReference type="NCBI Taxonomy" id="933632"/>
    <lineage>
        <taxon>Eukaryota</taxon>
        <taxon>Metazoa</taxon>
        <taxon>Chordata</taxon>
        <taxon>Craniata</taxon>
        <taxon>Vertebrata</taxon>
        <taxon>Euteleostomi</taxon>
        <taxon>Lepidosauria</taxon>
        <taxon>Squamata</taxon>
        <taxon>Bifurcata</taxon>
        <taxon>Gekkota</taxon>
        <taxon>Sphaerodactylidae</taxon>
        <taxon>Sphaerodactylus</taxon>
    </lineage>
</organism>
<accession>A0ACB8FIV1</accession>